<keyword evidence="1" id="KW-0378">Hydrolase</keyword>
<dbReference type="InterPro" id="IPR013783">
    <property type="entry name" value="Ig-like_fold"/>
</dbReference>
<dbReference type="EMBL" id="JACHDB010000001">
    <property type="protein sequence ID" value="MBB5432802.1"/>
    <property type="molecule type" value="Genomic_DNA"/>
</dbReference>
<feature type="region of interest" description="Disordered" evidence="3">
    <location>
        <begin position="402"/>
        <end position="425"/>
    </location>
</feature>
<accession>A0A7W8QLR7</accession>
<evidence type="ECO:0000313" key="6">
    <source>
        <dbReference type="EMBL" id="MBB5432802.1"/>
    </source>
</evidence>
<dbReference type="SUPFAM" id="SSF52266">
    <property type="entry name" value="SGNH hydrolase"/>
    <property type="match status" value="1"/>
</dbReference>
<dbReference type="SMART" id="SM00060">
    <property type="entry name" value="FN3"/>
    <property type="match status" value="2"/>
</dbReference>
<keyword evidence="2" id="KW-0119">Carbohydrate metabolism</keyword>
<keyword evidence="4" id="KW-1133">Transmembrane helix</keyword>
<feature type="region of interest" description="Disordered" evidence="3">
    <location>
        <begin position="1"/>
        <end position="21"/>
    </location>
</feature>
<evidence type="ECO:0000313" key="7">
    <source>
        <dbReference type="Proteomes" id="UP000572635"/>
    </source>
</evidence>
<dbReference type="RefSeq" id="WP_184392318.1">
    <property type="nucleotide sequence ID" value="NZ_BAAAJD010000073.1"/>
</dbReference>
<feature type="region of interest" description="Disordered" evidence="3">
    <location>
        <begin position="356"/>
        <end position="379"/>
    </location>
</feature>
<feature type="region of interest" description="Disordered" evidence="3">
    <location>
        <begin position="455"/>
        <end position="487"/>
    </location>
</feature>
<dbReference type="Pfam" id="PF13472">
    <property type="entry name" value="Lipase_GDSL_2"/>
    <property type="match status" value="1"/>
</dbReference>
<dbReference type="Gene3D" id="3.40.50.1110">
    <property type="entry name" value="SGNH hydrolase"/>
    <property type="match status" value="1"/>
</dbReference>
<reference evidence="6 7" key="1">
    <citation type="submission" date="2020-08" db="EMBL/GenBank/DDBJ databases">
        <title>Sequencing the genomes of 1000 actinobacteria strains.</title>
        <authorList>
            <person name="Klenk H.-P."/>
        </authorList>
    </citation>
    <scope>NUCLEOTIDE SEQUENCE [LARGE SCALE GENOMIC DNA]</scope>
    <source>
        <strain evidence="6 7">DSM 44551</strain>
    </source>
</reference>
<sequence length="534" mass="55845">MHDPDDGGNPPPAPGGPGRLSRALTRLRGTLRRPRTGGRFQPGALGLAGVALAAMCATLVAIQTFAGTFRTGDPEPEPSAPPAAGTPPEGTARVMIAGDSLVQGSTGDFTWRYRLWKHLTESGADVDFVGPYDDIVELETGEFGDDGYADPDFDTAHAGVWGATAENVAAGIGEQVAAYEPDYLLVMAGTNDFVHGGSPQEALEGVRDVVGNARVADGDVQVVLGEVTPNWGTGRDEELNEKALEFNRLLPALAEELSGSAPVVVARTAEDYAPADDNWDTTHPNARGELKIAAAFADALAGPLRLGEPYPRPLPDVAVGPRRAPSVQAEEEDGGVVLTWDPVPGATGYQVLQQRVDPDPDDRVPLPAEVGGSGDEPRTATVDQLLSGATYEFVVRPYKGDDAGAGSEPARITVDADPPPAPDRVRLTDGGTVLTWDEVPEAGHYEVLRRAMSCERPADPDGEDGGSGPGDCSPVDGHGPGRGEGWSTAALVEGGATEWTVSAPAGGAYEFAVRSHRDYVEGDHSEAVEYVPED</sequence>
<evidence type="ECO:0000256" key="1">
    <source>
        <dbReference type="ARBA" id="ARBA00023295"/>
    </source>
</evidence>
<dbReference type="InterPro" id="IPR013830">
    <property type="entry name" value="SGNH_hydro"/>
</dbReference>
<dbReference type="GO" id="GO:0016798">
    <property type="term" value="F:hydrolase activity, acting on glycosyl bonds"/>
    <property type="evidence" value="ECO:0007669"/>
    <property type="project" value="UniProtKB-KW"/>
</dbReference>
<dbReference type="PANTHER" id="PTHR30383">
    <property type="entry name" value="THIOESTERASE 1/PROTEASE 1/LYSOPHOSPHOLIPASE L1"/>
    <property type="match status" value="1"/>
</dbReference>
<name>A0A7W8QLR7_9ACTN</name>
<dbReference type="GO" id="GO:0004622">
    <property type="term" value="F:phosphatidylcholine lysophospholipase activity"/>
    <property type="evidence" value="ECO:0007669"/>
    <property type="project" value="TreeGrafter"/>
</dbReference>
<keyword evidence="1" id="KW-0326">Glycosidase</keyword>
<dbReference type="CDD" id="cd00063">
    <property type="entry name" value="FN3"/>
    <property type="match status" value="1"/>
</dbReference>
<dbReference type="AlphaFoldDB" id="A0A7W8QLR7"/>
<evidence type="ECO:0000256" key="4">
    <source>
        <dbReference type="SAM" id="Phobius"/>
    </source>
</evidence>
<organism evidence="6 7">
    <name type="scientific">Nocardiopsis composta</name>
    <dbReference type="NCBI Taxonomy" id="157465"/>
    <lineage>
        <taxon>Bacteria</taxon>
        <taxon>Bacillati</taxon>
        <taxon>Actinomycetota</taxon>
        <taxon>Actinomycetes</taxon>
        <taxon>Streptosporangiales</taxon>
        <taxon>Nocardiopsidaceae</taxon>
        <taxon>Nocardiopsis</taxon>
    </lineage>
</organism>
<proteinExistence type="predicted"/>
<keyword evidence="7" id="KW-1185">Reference proteome</keyword>
<evidence type="ECO:0000259" key="5">
    <source>
        <dbReference type="PROSITE" id="PS50853"/>
    </source>
</evidence>
<dbReference type="SUPFAM" id="SSF49265">
    <property type="entry name" value="Fibronectin type III"/>
    <property type="match status" value="1"/>
</dbReference>
<dbReference type="InterPro" id="IPR036514">
    <property type="entry name" value="SGNH_hydro_sf"/>
</dbReference>
<dbReference type="GO" id="GO:0000272">
    <property type="term" value="P:polysaccharide catabolic process"/>
    <property type="evidence" value="ECO:0007669"/>
    <property type="project" value="UniProtKB-KW"/>
</dbReference>
<keyword evidence="4" id="KW-0812">Transmembrane</keyword>
<evidence type="ECO:0000256" key="2">
    <source>
        <dbReference type="ARBA" id="ARBA00023326"/>
    </source>
</evidence>
<keyword evidence="4" id="KW-0472">Membrane</keyword>
<evidence type="ECO:0000256" key="3">
    <source>
        <dbReference type="SAM" id="MobiDB-lite"/>
    </source>
</evidence>
<feature type="transmembrane region" description="Helical" evidence="4">
    <location>
        <begin position="43"/>
        <end position="66"/>
    </location>
</feature>
<dbReference type="PANTHER" id="PTHR30383:SF5">
    <property type="entry name" value="SGNH HYDROLASE-TYPE ESTERASE DOMAIN-CONTAINING PROTEIN"/>
    <property type="match status" value="1"/>
</dbReference>
<keyword evidence="2" id="KW-0624">Polysaccharide degradation</keyword>
<gene>
    <name evidence="6" type="ORF">HDA36_002886</name>
</gene>
<protein>
    <submittedName>
        <fullName evidence="6">Lysophospholipase L1-like esterase</fullName>
    </submittedName>
</protein>
<dbReference type="InterPro" id="IPR036116">
    <property type="entry name" value="FN3_sf"/>
</dbReference>
<dbReference type="InterPro" id="IPR003961">
    <property type="entry name" value="FN3_dom"/>
</dbReference>
<dbReference type="Proteomes" id="UP000572635">
    <property type="component" value="Unassembled WGS sequence"/>
</dbReference>
<feature type="region of interest" description="Disordered" evidence="3">
    <location>
        <begin position="70"/>
        <end position="90"/>
    </location>
</feature>
<dbReference type="PROSITE" id="PS50853">
    <property type="entry name" value="FN3"/>
    <property type="match status" value="1"/>
</dbReference>
<dbReference type="Gene3D" id="2.60.40.10">
    <property type="entry name" value="Immunoglobulins"/>
    <property type="match status" value="1"/>
</dbReference>
<dbReference type="InterPro" id="IPR051532">
    <property type="entry name" value="Ester_Hydrolysis_Enzymes"/>
</dbReference>
<feature type="domain" description="Fibronectin type-III" evidence="5">
    <location>
        <begin position="321"/>
        <end position="417"/>
    </location>
</feature>
<comment type="caution">
    <text evidence="6">The sequence shown here is derived from an EMBL/GenBank/DDBJ whole genome shotgun (WGS) entry which is preliminary data.</text>
</comment>